<sequence length="227" mass="26377">MSLGKKIQELRKQNNLSQEQLAEKLLVSRQAVSKWELDQSVPDTDKVILLSDLFKISTDYLLRKDINISLPQSLKENLNEKSIVLDTYKQFLGRWVKIFLDDKVYEGIYETAIIAMDNDYIMFQDKKSKRGIVAIESIISVSDADIYKRKQDNIPEVTLQEETGTALLEYFKGKRCKIRFKCKSIFTKPQGYFDVLVERITCDEVCIDSKGSKSIIKLDRILFIEER</sequence>
<dbReference type="EMBL" id="JAENHN010000066">
    <property type="protein sequence ID" value="MBK1813596.1"/>
    <property type="molecule type" value="Genomic_DNA"/>
</dbReference>
<dbReference type="InterPro" id="IPR001387">
    <property type="entry name" value="Cro/C1-type_HTH"/>
</dbReference>
<protein>
    <submittedName>
        <fullName evidence="3">Helix-turn-helix transcriptional regulator</fullName>
    </submittedName>
</protein>
<comment type="caution">
    <text evidence="3">The sequence shown here is derived from an EMBL/GenBank/DDBJ whole genome shotgun (WGS) entry which is preliminary data.</text>
</comment>
<reference evidence="4" key="1">
    <citation type="submission" date="2021-01" db="EMBL/GenBank/DDBJ databases">
        <title>Genome public.</title>
        <authorList>
            <person name="Liu C."/>
            <person name="Sun Q."/>
        </authorList>
    </citation>
    <scope>NUCLEOTIDE SEQUENCE [LARGE SCALE GENOMIC DNA]</scope>
    <source>
        <strain evidence="4">YIM B02505</strain>
    </source>
</reference>
<gene>
    <name evidence="3" type="ORF">JHL18_23545</name>
</gene>
<name>A0ABS1EW82_9CLOT</name>
<evidence type="ECO:0000259" key="2">
    <source>
        <dbReference type="PROSITE" id="PS50943"/>
    </source>
</evidence>
<dbReference type="CDD" id="cd00093">
    <property type="entry name" value="HTH_XRE"/>
    <property type="match status" value="1"/>
</dbReference>
<keyword evidence="1" id="KW-0238">DNA-binding</keyword>
<evidence type="ECO:0000313" key="3">
    <source>
        <dbReference type="EMBL" id="MBK1813596.1"/>
    </source>
</evidence>
<dbReference type="Proteomes" id="UP000596739">
    <property type="component" value="Unassembled WGS sequence"/>
</dbReference>
<dbReference type="PROSITE" id="PS50943">
    <property type="entry name" value="HTH_CROC1"/>
    <property type="match status" value="1"/>
</dbReference>
<organism evidence="3 4">
    <name type="scientific">Clostridium yunnanense</name>
    <dbReference type="NCBI Taxonomy" id="2800325"/>
    <lineage>
        <taxon>Bacteria</taxon>
        <taxon>Bacillati</taxon>
        <taxon>Bacillota</taxon>
        <taxon>Clostridia</taxon>
        <taxon>Eubacteriales</taxon>
        <taxon>Clostridiaceae</taxon>
        <taxon>Clostridium</taxon>
    </lineage>
</organism>
<dbReference type="Gene3D" id="1.10.260.40">
    <property type="entry name" value="lambda repressor-like DNA-binding domains"/>
    <property type="match status" value="1"/>
</dbReference>
<dbReference type="SUPFAM" id="SSF47413">
    <property type="entry name" value="lambda repressor-like DNA-binding domains"/>
    <property type="match status" value="1"/>
</dbReference>
<accession>A0ABS1EW82</accession>
<dbReference type="RefSeq" id="WP_200273895.1">
    <property type="nucleotide sequence ID" value="NZ_JAENHN010000066.1"/>
</dbReference>
<proteinExistence type="predicted"/>
<dbReference type="Pfam" id="PF01381">
    <property type="entry name" value="HTH_3"/>
    <property type="match status" value="1"/>
</dbReference>
<dbReference type="PANTHER" id="PTHR46558:SF13">
    <property type="entry name" value="HTH-TYPE TRANSCRIPTIONAL REGULATOR IMMR"/>
    <property type="match status" value="1"/>
</dbReference>
<evidence type="ECO:0000313" key="4">
    <source>
        <dbReference type="Proteomes" id="UP000596739"/>
    </source>
</evidence>
<evidence type="ECO:0000256" key="1">
    <source>
        <dbReference type="ARBA" id="ARBA00023125"/>
    </source>
</evidence>
<keyword evidence="4" id="KW-1185">Reference proteome</keyword>
<dbReference type="SMART" id="SM00530">
    <property type="entry name" value="HTH_XRE"/>
    <property type="match status" value="1"/>
</dbReference>
<dbReference type="InterPro" id="IPR010982">
    <property type="entry name" value="Lambda_DNA-bd_dom_sf"/>
</dbReference>
<dbReference type="PANTHER" id="PTHR46558">
    <property type="entry name" value="TRACRIPTIONAL REGULATORY PROTEIN-RELATED-RELATED"/>
    <property type="match status" value="1"/>
</dbReference>
<feature type="domain" description="HTH cro/C1-type" evidence="2">
    <location>
        <begin position="7"/>
        <end position="61"/>
    </location>
</feature>